<dbReference type="InterPro" id="IPR017911">
    <property type="entry name" value="MacB-like_ATP-bd"/>
</dbReference>
<evidence type="ECO:0000256" key="3">
    <source>
        <dbReference type="ARBA" id="ARBA00022840"/>
    </source>
</evidence>
<dbReference type="Proteomes" id="UP000317378">
    <property type="component" value="Unassembled WGS sequence"/>
</dbReference>
<keyword evidence="1" id="KW-0813">Transport</keyword>
<dbReference type="InterPro" id="IPR003439">
    <property type="entry name" value="ABC_transporter-like_ATP-bd"/>
</dbReference>
<dbReference type="GO" id="GO:0022857">
    <property type="term" value="F:transmembrane transporter activity"/>
    <property type="evidence" value="ECO:0007669"/>
    <property type="project" value="TreeGrafter"/>
</dbReference>
<keyword evidence="2" id="KW-0547">Nucleotide-binding</keyword>
<evidence type="ECO:0000313" key="5">
    <source>
        <dbReference type="EMBL" id="TPQ19327.1"/>
    </source>
</evidence>
<dbReference type="PROSITE" id="PS00211">
    <property type="entry name" value="ABC_TRANSPORTER_1"/>
    <property type="match status" value="1"/>
</dbReference>
<dbReference type="GO" id="GO:0005524">
    <property type="term" value="F:ATP binding"/>
    <property type="evidence" value="ECO:0007669"/>
    <property type="project" value="UniProtKB-KW"/>
</dbReference>
<dbReference type="SUPFAM" id="SSF52540">
    <property type="entry name" value="P-loop containing nucleoside triphosphate hydrolases"/>
    <property type="match status" value="1"/>
</dbReference>
<proteinExistence type="predicted"/>
<dbReference type="SMART" id="SM00382">
    <property type="entry name" value="AAA"/>
    <property type="match status" value="1"/>
</dbReference>
<gene>
    <name evidence="5" type="ORF">FGD71_026175</name>
</gene>
<dbReference type="FunFam" id="3.40.50.300:FF:000032">
    <property type="entry name" value="Export ABC transporter ATP-binding protein"/>
    <property type="match status" value="1"/>
</dbReference>
<sequence>MYELRDVTKRYTRGKETVDALDGVDLTIGDGDRLVIQGPTGGGKSTLLQMLGGLDRPTSGSVVFDGTDLATLSESKLTKVRSENIGFVFQSFNLIPTLTALENVETALVPLKVQGRQRRERAAAALESVGLAERLGHLPAELSGGQQQRVAIARALVKQPKVLLADEPTGNLDESMRDEIMEVLESLWKEHGLTFIMVTHDSTIAKRAPRLVTIRQGRITVQENANS</sequence>
<keyword evidence="3 5" id="KW-0067">ATP-binding</keyword>
<dbReference type="AlphaFoldDB" id="A0A505D915"/>
<dbReference type="Pfam" id="PF00005">
    <property type="entry name" value="ABC_tran"/>
    <property type="match status" value="1"/>
</dbReference>
<dbReference type="GO" id="GO:0005886">
    <property type="term" value="C:plasma membrane"/>
    <property type="evidence" value="ECO:0007669"/>
    <property type="project" value="TreeGrafter"/>
</dbReference>
<organism evidence="5 6">
    <name type="scientific">Streptomyces sporangiiformans</name>
    <dbReference type="NCBI Taxonomy" id="2315329"/>
    <lineage>
        <taxon>Bacteria</taxon>
        <taxon>Bacillati</taxon>
        <taxon>Actinomycetota</taxon>
        <taxon>Actinomycetes</taxon>
        <taxon>Kitasatosporales</taxon>
        <taxon>Streptomycetaceae</taxon>
        <taxon>Streptomyces</taxon>
    </lineage>
</organism>
<accession>A0A505D915</accession>
<name>A0A505D915_9ACTN</name>
<dbReference type="Gene3D" id="3.40.50.300">
    <property type="entry name" value="P-loop containing nucleotide triphosphate hydrolases"/>
    <property type="match status" value="1"/>
</dbReference>
<feature type="domain" description="ABC transporter" evidence="4">
    <location>
        <begin position="2"/>
        <end position="227"/>
    </location>
</feature>
<evidence type="ECO:0000259" key="4">
    <source>
        <dbReference type="PROSITE" id="PS50893"/>
    </source>
</evidence>
<evidence type="ECO:0000256" key="1">
    <source>
        <dbReference type="ARBA" id="ARBA00022448"/>
    </source>
</evidence>
<dbReference type="InterPro" id="IPR027417">
    <property type="entry name" value="P-loop_NTPase"/>
</dbReference>
<dbReference type="InterPro" id="IPR015854">
    <property type="entry name" value="ABC_transpr_LolD-like"/>
</dbReference>
<dbReference type="GO" id="GO:0016887">
    <property type="term" value="F:ATP hydrolysis activity"/>
    <property type="evidence" value="ECO:0007669"/>
    <property type="project" value="InterPro"/>
</dbReference>
<dbReference type="EMBL" id="VCHX02000160">
    <property type="protein sequence ID" value="TPQ19327.1"/>
    <property type="molecule type" value="Genomic_DNA"/>
</dbReference>
<comment type="caution">
    <text evidence="5">The sequence shown here is derived from an EMBL/GenBank/DDBJ whole genome shotgun (WGS) entry which is preliminary data.</text>
</comment>
<dbReference type="InterPro" id="IPR003593">
    <property type="entry name" value="AAA+_ATPase"/>
</dbReference>
<dbReference type="OrthoDB" id="9802264at2"/>
<evidence type="ECO:0000256" key="2">
    <source>
        <dbReference type="ARBA" id="ARBA00022741"/>
    </source>
</evidence>
<dbReference type="PANTHER" id="PTHR24220">
    <property type="entry name" value="IMPORT ATP-BINDING PROTEIN"/>
    <property type="match status" value="1"/>
</dbReference>
<protein>
    <submittedName>
        <fullName evidence="5">ABC transporter ATP-binding protein</fullName>
    </submittedName>
</protein>
<dbReference type="PROSITE" id="PS50893">
    <property type="entry name" value="ABC_TRANSPORTER_2"/>
    <property type="match status" value="1"/>
</dbReference>
<dbReference type="GO" id="GO:0098796">
    <property type="term" value="C:membrane protein complex"/>
    <property type="evidence" value="ECO:0007669"/>
    <property type="project" value="UniProtKB-ARBA"/>
</dbReference>
<evidence type="ECO:0000313" key="6">
    <source>
        <dbReference type="Proteomes" id="UP000317378"/>
    </source>
</evidence>
<dbReference type="PANTHER" id="PTHR24220:SF86">
    <property type="entry name" value="ABC TRANSPORTER ABCH.1"/>
    <property type="match status" value="1"/>
</dbReference>
<reference evidence="5 6" key="1">
    <citation type="submission" date="2019-06" db="EMBL/GenBank/DDBJ databases">
        <title>Streptomyces sporangiiformans sp. nov., a novel actinomycete isolated from soil in Mount Song.</title>
        <authorList>
            <person name="Han L."/>
        </authorList>
    </citation>
    <scope>NUCLEOTIDE SEQUENCE [LARGE SCALE GENOMIC DNA]</scope>
    <source>
        <strain evidence="5 6">NEAU-SSA 1</strain>
    </source>
</reference>
<dbReference type="InterPro" id="IPR017871">
    <property type="entry name" value="ABC_transporter-like_CS"/>
</dbReference>
<dbReference type="RefSeq" id="WP_119102983.1">
    <property type="nucleotide sequence ID" value="NZ_QXMJ01000160.1"/>
</dbReference>
<dbReference type="CDD" id="cd03255">
    <property type="entry name" value="ABC_MJ0796_LolCDE_FtsE"/>
    <property type="match status" value="1"/>
</dbReference>
<keyword evidence="6" id="KW-1185">Reference proteome</keyword>